<name>A0AAE0M8G2_9PEZI</name>
<reference evidence="2" key="1">
    <citation type="journal article" date="2023" name="Mol. Phylogenet. Evol.">
        <title>Genome-scale phylogeny and comparative genomics of the fungal order Sordariales.</title>
        <authorList>
            <person name="Hensen N."/>
            <person name="Bonometti L."/>
            <person name="Westerberg I."/>
            <person name="Brannstrom I.O."/>
            <person name="Guillou S."/>
            <person name="Cros-Aarteil S."/>
            <person name="Calhoun S."/>
            <person name="Haridas S."/>
            <person name="Kuo A."/>
            <person name="Mondo S."/>
            <person name="Pangilinan J."/>
            <person name="Riley R."/>
            <person name="LaButti K."/>
            <person name="Andreopoulos B."/>
            <person name="Lipzen A."/>
            <person name="Chen C."/>
            <person name="Yan M."/>
            <person name="Daum C."/>
            <person name="Ng V."/>
            <person name="Clum A."/>
            <person name="Steindorff A."/>
            <person name="Ohm R.A."/>
            <person name="Martin F."/>
            <person name="Silar P."/>
            <person name="Natvig D.O."/>
            <person name="Lalanne C."/>
            <person name="Gautier V."/>
            <person name="Ament-Velasquez S.L."/>
            <person name="Kruys A."/>
            <person name="Hutchinson M.I."/>
            <person name="Powell A.J."/>
            <person name="Barry K."/>
            <person name="Miller A.N."/>
            <person name="Grigoriev I.V."/>
            <person name="Debuchy R."/>
            <person name="Gladieux P."/>
            <person name="Hiltunen Thoren M."/>
            <person name="Johannesson H."/>
        </authorList>
    </citation>
    <scope>NUCLEOTIDE SEQUENCE</scope>
    <source>
        <strain evidence="2">SMH4131-1</strain>
    </source>
</reference>
<protein>
    <submittedName>
        <fullName evidence="2">Uncharacterized protein</fullName>
    </submittedName>
</protein>
<feature type="signal peptide" evidence="1">
    <location>
        <begin position="1"/>
        <end position="31"/>
    </location>
</feature>
<organism evidence="2 3">
    <name type="scientific">Cercophora scortea</name>
    <dbReference type="NCBI Taxonomy" id="314031"/>
    <lineage>
        <taxon>Eukaryota</taxon>
        <taxon>Fungi</taxon>
        <taxon>Dikarya</taxon>
        <taxon>Ascomycota</taxon>
        <taxon>Pezizomycotina</taxon>
        <taxon>Sordariomycetes</taxon>
        <taxon>Sordariomycetidae</taxon>
        <taxon>Sordariales</taxon>
        <taxon>Lasiosphaeriaceae</taxon>
        <taxon>Cercophora</taxon>
    </lineage>
</organism>
<keyword evidence="1" id="KW-0732">Signal</keyword>
<evidence type="ECO:0000313" key="2">
    <source>
        <dbReference type="EMBL" id="KAK3323177.1"/>
    </source>
</evidence>
<proteinExistence type="predicted"/>
<reference evidence="2" key="2">
    <citation type="submission" date="2023-06" db="EMBL/GenBank/DDBJ databases">
        <authorList>
            <consortium name="Lawrence Berkeley National Laboratory"/>
            <person name="Haridas S."/>
            <person name="Hensen N."/>
            <person name="Bonometti L."/>
            <person name="Westerberg I."/>
            <person name="Brannstrom I.O."/>
            <person name="Guillou S."/>
            <person name="Cros-Aarteil S."/>
            <person name="Calhoun S."/>
            <person name="Kuo A."/>
            <person name="Mondo S."/>
            <person name="Pangilinan J."/>
            <person name="Riley R."/>
            <person name="Labutti K."/>
            <person name="Andreopoulos B."/>
            <person name="Lipzen A."/>
            <person name="Chen C."/>
            <person name="Yanf M."/>
            <person name="Daum C."/>
            <person name="Ng V."/>
            <person name="Clum A."/>
            <person name="Steindorff A."/>
            <person name="Ohm R."/>
            <person name="Martin F."/>
            <person name="Silar P."/>
            <person name="Natvig D."/>
            <person name="Lalanne C."/>
            <person name="Gautier V."/>
            <person name="Ament-Velasquez S.L."/>
            <person name="Kruys A."/>
            <person name="Hutchinson M.I."/>
            <person name="Powell A.J."/>
            <person name="Barry K."/>
            <person name="Miller A.N."/>
            <person name="Grigoriev I.V."/>
            <person name="Debuchy R."/>
            <person name="Gladieux P."/>
            <person name="Thoren M.H."/>
            <person name="Johannesson H."/>
        </authorList>
    </citation>
    <scope>NUCLEOTIDE SEQUENCE</scope>
    <source>
        <strain evidence="2">SMH4131-1</strain>
    </source>
</reference>
<gene>
    <name evidence="2" type="ORF">B0T19DRAFT_442675</name>
</gene>
<sequence>MFSSSSRLQSLSIRTLTIFSSWSLLLPLVASSPQTEPPTIAPTVQSLNMFGPGCPIGAGGIVQQIRNDTPVFLFTEWGLALPDVDDNTKDTVSKWCTEEISLANGPVGMQVRIATVTVSGWATLDLDTKLGLEVETQLGDAIAGNQSAIVGHGDLKENKFEVALATQPEDIWSACVGDSGDVPKIVIRTSLSMAGGKLADGQRSGGVVGGAKTDLKKALSVHFQPVWRPCSGSGHMWE</sequence>
<comment type="caution">
    <text evidence="2">The sequence shown here is derived from an EMBL/GenBank/DDBJ whole genome shotgun (WGS) entry which is preliminary data.</text>
</comment>
<accession>A0AAE0M8G2</accession>
<feature type="chain" id="PRO_5042231331" evidence="1">
    <location>
        <begin position="32"/>
        <end position="238"/>
    </location>
</feature>
<evidence type="ECO:0000256" key="1">
    <source>
        <dbReference type="SAM" id="SignalP"/>
    </source>
</evidence>
<keyword evidence="3" id="KW-1185">Reference proteome</keyword>
<evidence type="ECO:0000313" key="3">
    <source>
        <dbReference type="Proteomes" id="UP001286456"/>
    </source>
</evidence>
<dbReference type="InterPro" id="IPR025649">
    <property type="entry name" value="DUF4360"/>
</dbReference>
<dbReference type="Proteomes" id="UP001286456">
    <property type="component" value="Unassembled WGS sequence"/>
</dbReference>
<dbReference type="AlphaFoldDB" id="A0AAE0M8G2"/>
<dbReference type="EMBL" id="JAUEPO010000004">
    <property type="protein sequence ID" value="KAK3323177.1"/>
    <property type="molecule type" value="Genomic_DNA"/>
</dbReference>
<dbReference type="Pfam" id="PF14273">
    <property type="entry name" value="DUF4360"/>
    <property type="match status" value="1"/>
</dbReference>